<dbReference type="AlphaFoldDB" id="F8NIM7"/>
<reference evidence="1" key="1">
    <citation type="submission" date="2011-04" db="EMBL/GenBank/DDBJ databases">
        <title>Evolution of plant cell wall degrading machinery underlies the functional diversity of forest fungi.</title>
        <authorList>
            <consortium name="US DOE Joint Genome Institute (JGI-PGF)"/>
            <person name="Eastwood D.C."/>
            <person name="Floudas D."/>
            <person name="Binder M."/>
            <person name="Majcherczyk A."/>
            <person name="Schneider P."/>
            <person name="Aerts A."/>
            <person name="Asiegbu F.O."/>
            <person name="Baker S.E."/>
            <person name="Barry K."/>
            <person name="Bendiksby M."/>
            <person name="Blumentritt M."/>
            <person name="Coutinho P.M."/>
            <person name="Cullen D."/>
            <person name="Cullen D."/>
            <person name="Gathman A."/>
            <person name="Goodell B."/>
            <person name="Henrissat B."/>
            <person name="Ihrmark K."/>
            <person name="Kauserud H."/>
            <person name="Kohler A."/>
            <person name="LaButti K."/>
            <person name="Lapidus A."/>
            <person name="Lavin J.L."/>
            <person name="Lee Y.-H."/>
            <person name="Lindquist E."/>
            <person name="Lilly W."/>
            <person name="Lucas S."/>
            <person name="Morin E."/>
            <person name="Murat C."/>
            <person name="Oguiza J.A."/>
            <person name="Park J."/>
            <person name="Pisabarro A.G."/>
            <person name="Riley R."/>
            <person name="Rosling A."/>
            <person name="Salamov A."/>
            <person name="Schmidt O."/>
            <person name="Schmutz J."/>
            <person name="Skrede I."/>
            <person name="Stenlid J."/>
            <person name="Wiebenga A."/>
            <person name="Xie X."/>
            <person name="Kues U."/>
            <person name="Hibbett D.S."/>
            <person name="Hoffmeister D."/>
            <person name="Hogberg N."/>
            <person name="Martin F."/>
            <person name="Grigoriev I.V."/>
            <person name="Watkinson S.C."/>
        </authorList>
    </citation>
    <scope>NUCLEOTIDE SEQUENCE</scope>
    <source>
        <strain evidence="1">S7.9</strain>
    </source>
</reference>
<dbReference type="Proteomes" id="UP000008064">
    <property type="component" value="Unassembled WGS sequence"/>
</dbReference>
<dbReference type="EMBL" id="GL945429">
    <property type="protein sequence ID" value="EGO29789.1"/>
    <property type="molecule type" value="Genomic_DNA"/>
</dbReference>
<evidence type="ECO:0000313" key="1">
    <source>
        <dbReference type="EMBL" id="EGO29789.1"/>
    </source>
</evidence>
<dbReference type="RefSeq" id="XP_007314031.1">
    <property type="nucleotide sequence ID" value="XM_007313969.1"/>
</dbReference>
<protein>
    <submittedName>
        <fullName evidence="1">Uncharacterized protein</fullName>
    </submittedName>
</protein>
<accession>F8NIM7</accession>
<proteinExistence type="predicted"/>
<dbReference type="GeneID" id="18817634"/>
<name>F8NIM7_SERL9</name>
<dbReference type="KEGG" id="sla:SERLADRAFT_458056"/>
<sequence length="87" mass="10360">MVYKQLCAKFQADPFNRNWFFVHPTRCGVHFAILKPQCDCTSHVRNNRRGTTMKTDYNLKLFKFSTKCWRCRVKGLLPFPTDVSREK</sequence>
<gene>
    <name evidence="1" type="ORF">SERLADRAFT_458056</name>
</gene>
<organism>
    <name type="scientific">Serpula lacrymans var. lacrymans (strain S7.9)</name>
    <name type="common">Dry rot fungus</name>
    <dbReference type="NCBI Taxonomy" id="578457"/>
    <lineage>
        <taxon>Eukaryota</taxon>
        <taxon>Fungi</taxon>
        <taxon>Dikarya</taxon>
        <taxon>Basidiomycota</taxon>
        <taxon>Agaricomycotina</taxon>
        <taxon>Agaricomycetes</taxon>
        <taxon>Agaricomycetidae</taxon>
        <taxon>Boletales</taxon>
        <taxon>Coniophorineae</taxon>
        <taxon>Serpulaceae</taxon>
        <taxon>Serpula</taxon>
    </lineage>
</organism>
<dbReference type="HOGENOM" id="CLU_2484698_0_0_1"/>